<feature type="compositionally biased region" description="Low complexity" evidence="9">
    <location>
        <begin position="213"/>
        <end position="222"/>
    </location>
</feature>
<dbReference type="PROSITE" id="PS50249">
    <property type="entry name" value="MPN"/>
    <property type="match status" value="1"/>
</dbReference>
<dbReference type="Gene3D" id="1.20.58.80">
    <property type="entry name" value="Phosphotransferase system, lactose/cellobiose-type IIA subunit"/>
    <property type="match status" value="1"/>
</dbReference>
<proteinExistence type="inferred from homology"/>
<dbReference type="PANTHER" id="PTHR12947:SF13">
    <property type="entry name" value="FI19924P1"/>
    <property type="match status" value="1"/>
</dbReference>
<evidence type="ECO:0000259" key="10">
    <source>
        <dbReference type="PROSITE" id="PS50249"/>
    </source>
</evidence>
<dbReference type="InParanoid" id="A0A409WKJ1"/>
<accession>A0A409WKJ1</accession>
<evidence type="ECO:0000313" key="11">
    <source>
        <dbReference type="EMBL" id="PPQ79036.1"/>
    </source>
</evidence>
<dbReference type="Pfam" id="PF01398">
    <property type="entry name" value="JAB"/>
    <property type="match status" value="1"/>
</dbReference>
<dbReference type="GO" id="GO:0140492">
    <property type="term" value="F:metal-dependent deubiquitinase activity"/>
    <property type="evidence" value="ECO:0007669"/>
    <property type="project" value="InterPro"/>
</dbReference>
<feature type="region of interest" description="Disordered" evidence="9">
    <location>
        <begin position="1"/>
        <end position="26"/>
    </location>
</feature>
<evidence type="ECO:0000256" key="6">
    <source>
        <dbReference type="ARBA" id="ARBA00022801"/>
    </source>
</evidence>
<dbReference type="SUPFAM" id="SSF140856">
    <property type="entry name" value="USP8 N-terminal domain-like"/>
    <property type="match status" value="1"/>
</dbReference>
<dbReference type="CDD" id="cd08066">
    <property type="entry name" value="MPN_AMSH_like"/>
    <property type="match status" value="1"/>
</dbReference>
<dbReference type="GO" id="GO:0006508">
    <property type="term" value="P:proteolysis"/>
    <property type="evidence" value="ECO:0007669"/>
    <property type="project" value="UniProtKB-KW"/>
</dbReference>
<dbReference type="GO" id="GO:0070536">
    <property type="term" value="P:protein K63-linked deubiquitination"/>
    <property type="evidence" value="ECO:0007669"/>
    <property type="project" value="InterPro"/>
</dbReference>
<dbReference type="InterPro" id="IPR037518">
    <property type="entry name" value="MPN"/>
</dbReference>
<feature type="region of interest" description="Disordered" evidence="9">
    <location>
        <begin position="478"/>
        <end position="514"/>
    </location>
</feature>
<dbReference type="STRING" id="93625.A0A409WKJ1"/>
<comment type="cofactor">
    <cofactor evidence="1">
        <name>Zn(2+)</name>
        <dbReference type="ChEBI" id="CHEBI:29105"/>
    </cofactor>
</comment>
<dbReference type="GO" id="GO:0016020">
    <property type="term" value="C:membrane"/>
    <property type="evidence" value="ECO:0007669"/>
    <property type="project" value="TreeGrafter"/>
</dbReference>
<keyword evidence="5" id="KW-0833">Ubl conjugation pathway</keyword>
<sequence>MSNTAAAHAGSARHNSRTAVTPRRPASIAELAERAKVDVWDDSREFKHHLRAAEKYRREGKECAKKGDLETAFVQLARAATLVLEKLPSHRDYNTVLNVNQRHNLGLNGQDILDHLSELKPSLVDRYEKWLQRHPDGDHERTPNARTQKMVNDEARAQAQREQFQEEERARQRDREQKEQQRLAAEEAAKWKWQREQQYAQDEAEKAKRKEAAQAAARRAAANTPRAPPDYTFSRTPNQNQNQGYGSQNTVVLADGRPSDEIARQAQQEQMRLREEEIKQKRKQEQEGIIRRQRESEEAARIARQNLAPPPLATPASSATSTSVSPMFPNNYAQSSAATTPQSGYFNQNPPGSSHIEYPTIRQNGYPEPPSRHVHRMPLQSPVYEGDSTDSESLHSTTRTVEFKTPIRNIRSPSYPPPITTTSPVPGIAPIQYPSLMSQHQKDQGYFPSLNSMFDAVDKHHGSGSILFGSNNNNNALYPPSVKPGYPQPQQNNGGYPQAHPPGQGGGIPPQIAPPTQAEVARMPIPPNAVFDPNIPLKTVSLPRDCLPKFLAIAKVNTERNKETCGLLLGKDKGHKYAVTTLLIPKQTSTSDTCTMDEEELVLQFTEERSLITLGWIHTHPSQSCFMSSVDLHTHSGFQRMLPESFAVVCAPKSNPNFGIFRLTDPPGLDIILSCKAKEAFHPHPDEPIYTDADKGHVQMKDSSLEIVDLR</sequence>
<evidence type="ECO:0000256" key="3">
    <source>
        <dbReference type="ARBA" id="ARBA00022670"/>
    </source>
</evidence>
<dbReference type="Gene3D" id="3.40.140.10">
    <property type="entry name" value="Cytidine Deaminase, domain 2"/>
    <property type="match status" value="1"/>
</dbReference>
<comment type="similarity">
    <text evidence="2">Belongs to the peptidase M67C family.</text>
</comment>
<dbReference type="GO" id="GO:0061578">
    <property type="term" value="F:K63-linked deubiquitinase activity"/>
    <property type="evidence" value="ECO:0007669"/>
    <property type="project" value="InterPro"/>
</dbReference>
<evidence type="ECO:0000256" key="4">
    <source>
        <dbReference type="ARBA" id="ARBA00022723"/>
    </source>
</evidence>
<feature type="compositionally biased region" description="Polar residues" evidence="9">
    <location>
        <begin position="331"/>
        <end position="352"/>
    </location>
</feature>
<evidence type="ECO:0000256" key="5">
    <source>
        <dbReference type="ARBA" id="ARBA00022786"/>
    </source>
</evidence>
<keyword evidence="4" id="KW-0479">Metal-binding</keyword>
<dbReference type="InterPro" id="IPR044098">
    <property type="entry name" value="STAMBP/STALP-like_MPN"/>
</dbReference>
<dbReference type="Proteomes" id="UP000283269">
    <property type="component" value="Unassembled WGS sequence"/>
</dbReference>
<feature type="region of interest" description="Disordered" evidence="9">
    <location>
        <begin position="202"/>
        <end position="246"/>
    </location>
</feature>
<evidence type="ECO:0000256" key="8">
    <source>
        <dbReference type="ARBA" id="ARBA00023049"/>
    </source>
</evidence>
<feature type="compositionally biased region" description="Basic and acidic residues" evidence="9">
    <location>
        <begin position="203"/>
        <end position="212"/>
    </location>
</feature>
<dbReference type="GO" id="GO:0005768">
    <property type="term" value="C:endosome"/>
    <property type="evidence" value="ECO:0007669"/>
    <property type="project" value="TreeGrafter"/>
</dbReference>
<dbReference type="InterPro" id="IPR000555">
    <property type="entry name" value="JAMM/MPN+_dom"/>
</dbReference>
<evidence type="ECO:0000313" key="12">
    <source>
        <dbReference type="Proteomes" id="UP000283269"/>
    </source>
</evidence>
<evidence type="ECO:0000256" key="1">
    <source>
        <dbReference type="ARBA" id="ARBA00001947"/>
    </source>
</evidence>
<feature type="compositionally biased region" description="Basic and acidic residues" evidence="9">
    <location>
        <begin position="277"/>
        <end position="301"/>
    </location>
</feature>
<feature type="region of interest" description="Disordered" evidence="9">
    <location>
        <begin position="132"/>
        <end position="183"/>
    </location>
</feature>
<feature type="compositionally biased region" description="Basic and acidic residues" evidence="9">
    <location>
        <begin position="132"/>
        <end position="143"/>
    </location>
</feature>
<keyword evidence="3" id="KW-0645">Protease</keyword>
<keyword evidence="8" id="KW-0482">Metalloprotease</keyword>
<dbReference type="GO" id="GO:0046872">
    <property type="term" value="F:metal ion binding"/>
    <property type="evidence" value="ECO:0007669"/>
    <property type="project" value="UniProtKB-KW"/>
</dbReference>
<dbReference type="PANTHER" id="PTHR12947">
    <property type="entry name" value="AMSH-LIKE PROTEASE"/>
    <property type="match status" value="1"/>
</dbReference>
<feature type="domain" description="MPN" evidence="10">
    <location>
        <begin position="539"/>
        <end position="669"/>
    </location>
</feature>
<keyword evidence="6" id="KW-0378">Hydrolase</keyword>
<feature type="compositionally biased region" description="Low complexity" evidence="9">
    <location>
        <begin position="484"/>
        <end position="502"/>
    </location>
</feature>
<dbReference type="InterPro" id="IPR015063">
    <property type="entry name" value="USP8_dimer"/>
</dbReference>
<organism evidence="11 12">
    <name type="scientific">Psilocybe cyanescens</name>
    <dbReference type="NCBI Taxonomy" id="93625"/>
    <lineage>
        <taxon>Eukaryota</taxon>
        <taxon>Fungi</taxon>
        <taxon>Dikarya</taxon>
        <taxon>Basidiomycota</taxon>
        <taxon>Agaricomycotina</taxon>
        <taxon>Agaricomycetes</taxon>
        <taxon>Agaricomycetidae</taxon>
        <taxon>Agaricales</taxon>
        <taxon>Agaricineae</taxon>
        <taxon>Strophariaceae</taxon>
        <taxon>Psilocybe</taxon>
    </lineage>
</organism>
<gene>
    <name evidence="11" type="ORF">CVT25_002345</name>
</gene>
<keyword evidence="7" id="KW-0862">Zinc</keyword>
<evidence type="ECO:0000256" key="9">
    <source>
        <dbReference type="SAM" id="MobiDB-lite"/>
    </source>
</evidence>
<dbReference type="SUPFAM" id="SSF102712">
    <property type="entry name" value="JAB1/MPN domain"/>
    <property type="match status" value="1"/>
</dbReference>
<feature type="compositionally biased region" description="Low complexity" evidence="9">
    <location>
        <begin position="314"/>
        <end position="323"/>
    </location>
</feature>
<dbReference type="SMART" id="SM00232">
    <property type="entry name" value="JAB_MPN"/>
    <property type="match status" value="1"/>
</dbReference>
<evidence type="ECO:0000256" key="2">
    <source>
        <dbReference type="ARBA" id="ARBA00010981"/>
    </source>
</evidence>
<reference evidence="11 12" key="1">
    <citation type="journal article" date="2018" name="Evol. Lett.">
        <title>Horizontal gene cluster transfer increased hallucinogenic mushroom diversity.</title>
        <authorList>
            <person name="Reynolds H.T."/>
            <person name="Vijayakumar V."/>
            <person name="Gluck-Thaler E."/>
            <person name="Korotkin H.B."/>
            <person name="Matheny P.B."/>
            <person name="Slot J.C."/>
        </authorList>
    </citation>
    <scope>NUCLEOTIDE SEQUENCE [LARGE SCALE GENOMIC DNA]</scope>
    <source>
        <strain evidence="11 12">2631</strain>
    </source>
</reference>
<comment type="caution">
    <text evidence="11">The sequence shown here is derived from an EMBL/GenBank/DDBJ whole genome shotgun (WGS) entry which is preliminary data.</text>
</comment>
<keyword evidence="12" id="KW-1185">Reference proteome</keyword>
<protein>
    <recommendedName>
        <fullName evidence="10">MPN domain-containing protein</fullName>
    </recommendedName>
</protein>
<dbReference type="OrthoDB" id="3640at2759"/>
<name>A0A409WKJ1_PSICY</name>
<feature type="region of interest" description="Disordered" evidence="9">
    <location>
        <begin position="277"/>
        <end position="352"/>
    </location>
</feature>
<dbReference type="Pfam" id="PF08969">
    <property type="entry name" value="USP8_dimer"/>
    <property type="match status" value="1"/>
</dbReference>
<evidence type="ECO:0000256" key="7">
    <source>
        <dbReference type="ARBA" id="ARBA00022833"/>
    </source>
</evidence>
<dbReference type="AlphaFoldDB" id="A0A409WKJ1"/>
<feature type="compositionally biased region" description="Basic and acidic residues" evidence="9">
    <location>
        <begin position="163"/>
        <end position="183"/>
    </location>
</feature>
<dbReference type="EMBL" id="NHYD01003395">
    <property type="protein sequence ID" value="PPQ79036.1"/>
    <property type="molecule type" value="Genomic_DNA"/>
</dbReference>